<evidence type="ECO:0000256" key="1">
    <source>
        <dbReference type="SAM" id="SignalP"/>
    </source>
</evidence>
<dbReference type="Pfam" id="PF00149">
    <property type="entry name" value="Metallophos"/>
    <property type="match status" value="1"/>
</dbReference>
<dbReference type="AlphaFoldDB" id="A0A419W8P7"/>
<dbReference type="InterPro" id="IPR032285">
    <property type="entry name" value="Metallophos_N"/>
</dbReference>
<dbReference type="PANTHER" id="PTHR46211">
    <property type="entry name" value="GLYCEROPHOSPHORYL DIESTER PHOSPHODIESTERASE"/>
    <property type="match status" value="1"/>
</dbReference>
<dbReference type="EMBL" id="RAPN01000001">
    <property type="protein sequence ID" value="RKD91847.1"/>
    <property type="molecule type" value="Genomic_DNA"/>
</dbReference>
<dbReference type="Gene3D" id="3.20.20.190">
    <property type="entry name" value="Phosphatidylinositol (PI) phosphodiesterase"/>
    <property type="match status" value="1"/>
</dbReference>
<dbReference type="Pfam" id="PF16370">
    <property type="entry name" value="MetallophosC"/>
    <property type="match status" value="1"/>
</dbReference>
<proteinExistence type="predicted"/>
<keyword evidence="1" id="KW-0732">Signal</keyword>
<comment type="caution">
    <text evidence="3">The sequence shown here is derived from an EMBL/GenBank/DDBJ whole genome shotgun (WGS) entry which is preliminary data.</text>
</comment>
<accession>A0A419W8P7</accession>
<dbReference type="GO" id="GO:0008081">
    <property type="term" value="F:phosphoric diester hydrolase activity"/>
    <property type="evidence" value="ECO:0007669"/>
    <property type="project" value="InterPro"/>
</dbReference>
<dbReference type="OrthoDB" id="1776264at2"/>
<feature type="chain" id="PRO_5019553267" evidence="1">
    <location>
        <begin position="21"/>
        <end position="745"/>
    </location>
</feature>
<keyword evidence="4" id="KW-1185">Reference proteome</keyword>
<dbReference type="InterPro" id="IPR030395">
    <property type="entry name" value="GP_PDE_dom"/>
</dbReference>
<dbReference type="Pfam" id="PF03009">
    <property type="entry name" value="GDPD"/>
    <property type="match status" value="1"/>
</dbReference>
<evidence type="ECO:0000259" key="2">
    <source>
        <dbReference type="PROSITE" id="PS51704"/>
    </source>
</evidence>
<feature type="domain" description="GP-PDE" evidence="2">
    <location>
        <begin position="472"/>
        <end position="742"/>
    </location>
</feature>
<dbReference type="Proteomes" id="UP000283387">
    <property type="component" value="Unassembled WGS sequence"/>
</dbReference>
<dbReference type="PANTHER" id="PTHR46211:SF14">
    <property type="entry name" value="GLYCEROPHOSPHODIESTER PHOSPHODIESTERASE"/>
    <property type="match status" value="1"/>
</dbReference>
<reference evidence="3 4" key="1">
    <citation type="submission" date="2018-09" db="EMBL/GenBank/DDBJ databases">
        <title>Genomic Encyclopedia of Archaeal and Bacterial Type Strains, Phase II (KMG-II): from individual species to whole genera.</title>
        <authorList>
            <person name="Goeker M."/>
        </authorList>
    </citation>
    <scope>NUCLEOTIDE SEQUENCE [LARGE SCALE GENOMIC DNA]</scope>
    <source>
        <strain evidence="3 4">DSM 27148</strain>
    </source>
</reference>
<dbReference type="InterPro" id="IPR032288">
    <property type="entry name" value="Metallophos_C"/>
</dbReference>
<dbReference type="InterPro" id="IPR029052">
    <property type="entry name" value="Metallo-depent_PP-like"/>
</dbReference>
<dbReference type="Pfam" id="PF16371">
    <property type="entry name" value="MetallophosN"/>
    <property type="match status" value="1"/>
</dbReference>
<protein>
    <submittedName>
        <fullName evidence="3">Glycerophosphoryl diester phosphodiesterase</fullName>
    </submittedName>
</protein>
<evidence type="ECO:0000313" key="3">
    <source>
        <dbReference type="EMBL" id="RKD91847.1"/>
    </source>
</evidence>
<dbReference type="PROSITE" id="PS51704">
    <property type="entry name" value="GP_PDE"/>
    <property type="match status" value="1"/>
</dbReference>
<sequence length="745" mass="84469">MLRYLFLTALFLAVQSSLWAREIHGLVKSGNQILPGIIVTDGTNFTQTGSDGTFQLNAADAADFIYIFTPSGYSAPFASGTPLFYQNLKAEATDFTFELEKLPFDDDKYALLATADPQTQTLEQFERFERESVTDLKASVGAYEAKKTNTIGIALGDIAWDELDLFSNYKQAMAGLGIPFYPVIGNHDHDLNFSDDYASAEIYRQQFGPTYYGFNLGLQHYIVLDDIIYKGDKKYDEALTTDQLDWVRNYLQFIPKGSELVFAMHAPFRNVQNGHVISNGQQLLDICKDYRVSFISGHTHLNSNMEVAPGIIEHNIGAICGTWWTAETCRDGTPNGYQVFEGTPEKLSWYYKSVGHDRDYQLVVFDKGVVANQANAVVAKVWNWDQEWKIEWFEDGKAMGAMKQVSNYDPQYLHYLAEQVKDGEKRVPGYKQSQKSFFYFAATPSLSAKKINVVATDRFGQQYEKDIELNSTDVEAHRGGAGLMPENTIQSMLNGVKLGANTLELDLHITKDGKVIVVHDAYLNPDHTTKPDGSELTEKEAQNFSFYQLTYEEIKKYDTGSKPYKKFPEQEKVATYIPLVSALIDSVEQFTSQNNFSPIHYNIEIKSDEDLEKKGLIPDYKDFTDKAMAVLLSKKLADRLLVQSFDTRTLNYLHDKYPETRLAFLVANVLGFNANMKKLNFTPEVYSPYYPLVNRSLMENCREAGVKVIPWTVDDEENIKKILGMQVDGIISNYPDRVLRVTRGY</sequence>
<dbReference type="Gene3D" id="3.60.21.10">
    <property type="match status" value="1"/>
</dbReference>
<dbReference type="InterPro" id="IPR017946">
    <property type="entry name" value="PLC-like_Pdiesterase_TIM-brl"/>
</dbReference>
<dbReference type="GO" id="GO:0006629">
    <property type="term" value="P:lipid metabolic process"/>
    <property type="evidence" value="ECO:0007669"/>
    <property type="project" value="InterPro"/>
</dbReference>
<evidence type="ECO:0000313" key="4">
    <source>
        <dbReference type="Proteomes" id="UP000283387"/>
    </source>
</evidence>
<feature type="signal peptide" evidence="1">
    <location>
        <begin position="1"/>
        <end position="20"/>
    </location>
</feature>
<dbReference type="InterPro" id="IPR004843">
    <property type="entry name" value="Calcineurin-like_PHP"/>
</dbReference>
<dbReference type="RefSeq" id="WP_120273113.1">
    <property type="nucleotide sequence ID" value="NZ_RAPN01000001.1"/>
</dbReference>
<name>A0A419W8P7_9BACT</name>
<dbReference type="SUPFAM" id="SSF51695">
    <property type="entry name" value="PLC-like phosphodiesterases"/>
    <property type="match status" value="1"/>
</dbReference>
<organism evidence="3 4">
    <name type="scientific">Mangrovibacterium diazotrophicum</name>
    <dbReference type="NCBI Taxonomy" id="1261403"/>
    <lineage>
        <taxon>Bacteria</taxon>
        <taxon>Pseudomonadati</taxon>
        <taxon>Bacteroidota</taxon>
        <taxon>Bacteroidia</taxon>
        <taxon>Marinilabiliales</taxon>
        <taxon>Prolixibacteraceae</taxon>
        <taxon>Mangrovibacterium</taxon>
    </lineage>
</organism>
<gene>
    <name evidence="3" type="ORF">BC643_2215</name>
</gene>
<dbReference type="SUPFAM" id="SSF56300">
    <property type="entry name" value="Metallo-dependent phosphatases"/>
    <property type="match status" value="1"/>
</dbReference>